<dbReference type="Proteomes" id="UP000287798">
    <property type="component" value="Unassembled WGS sequence"/>
</dbReference>
<gene>
    <name evidence="1" type="ORF">D6C00_00625</name>
</gene>
<organism evidence="1 2">
    <name type="scientific">Thiohalobacter thiocyanaticus</name>
    <dbReference type="NCBI Taxonomy" id="585455"/>
    <lineage>
        <taxon>Bacteria</taxon>
        <taxon>Pseudomonadati</taxon>
        <taxon>Pseudomonadota</taxon>
        <taxon>Gammaproteobacteria</taxon>
        <taxon>Thiohalobacterales</taxon>
        <taxon>Thiohalobacteraceae</taxon>
        <taxon>Thiohalobacter</taxon>
    </lineage>
</organism>
<proteinExistence type="predicted"/>
<protein>
    <submittedName>
        <fullName evidence="1">Uncharacterized protein</fullName>
    </submittedName>
</protein>
<dbReference type="AlphaFoldDB" id="A0A426QFW0"/>
<keyword evidence="2" id="KW-1185">Reference proteome</keyword>
<evidence type="ECO:0000313" key="2">
    <source>
        <dbReference type="Proteomes" id="UP000287798"/>
    </source>
</evidence>
<dbReference type="EMBL" id="QZMU01000001">
    <property type="protein sequence ID" value="RRQ20632.1"/>
    <property type="molecule type" value="Genomic_DNA"/>
</dbReference>
<name>A0A426QFW0_9GAMM</name>
<evidence type="ECO:0000313" key="1">
    <source>
        <dbReference type="EMBL" id="RRQ20632.1"/>
    </source>
</evidence>
<accession>A0A426QFW0</accession>
<reference evidence="1 2" key="1">
    <citation type="journal article" date="2010" name="Int. J. Syst. Evol. Microbiol.">
        <title>Thiohalobacter thiocyanaticus gen. nov., sp. nov., a moderately halophilic, sulfur-oxidizing gammaproteobacterium from hypersaline lakes, that utilizes thiocyanate.</title>
        <authorList>
            <person name="Sorokin D.Y."/>
            <person name="Kovaleva O.L."/>
            <person name="Tourova T.P."/>
            <person name="Muyzer G."/>
        </authorList>
    </citation>
    <scope>NUCLEOTIDE SEQUENCE [LARGE SCALE GENOMIC DNA]</scope>
    <source>
        <strain evidence="1 2">Hrh1</strain>
    </source>
</reference>
<sequence>MSPLDEGFRQRIDHVYRDWRTWLARRRWKCPAQGQFGPRGTCEQVATFSSGRPCRLHRIAKKAPEQGAAWP</sequence>
<comment type="caution">
    <text evidence="1">The sequence shown here is derived from an EMBL/GenBank/DDBJ whole genome shotgun (WGS) entry which is preliminary data.</text>
</comment>